<comment type="caution">
    <text evidence="2">The sequence shown here is derived from an EMBL/GenBank/DDBJ whole genome shotgun (WGS) entry which is preliminary data.</text>
</comment>
<keyword evidence="2" id="KW-0808">Transferase</keyword>
<dbReference type="Proteomes" id="UP000306918">
    <property type="component" value="Unassembled WGS sequence"/>
</dbReference>
<dbReference type="OrthoDB" id="5109343at2"/>
<sequence>MEFTTTKTNKDLEQILELQKQNLAAGLTGEQITSQGFVTVSHSFQDLLKMNDIEAHVIAKDNDRVIAYILAMTARSRFDIPILIPMFELFEQVNYQNKKVADWRYMVVGQVCVAAGYRGKGILDECYTAYRNNFKDRYDFAITEIATRNQRSINAHKRIGFETIHEYVAPDGEEWSIVVWKW</sequence>
<dbReference type="GO" id="GO:0016747">
    <property type="term" value="F:acyltransferase activity, transferring groups other than amino-acyl groups"/>
    <property type="evidence" value="ECO:0007669"/>
    <property type="project" value="InterPro"/>
</dbReference>
<dbReference type="SUPFAM" id="SSF55729">
    <property type="entry name" value="Acyl-CoA N-acyltransferases (Nat)"/>
    <property type="match status" value="1"/>
</dbReference>
<evidence type="ECO:0000259" key="1">
    <source>
        <dbReference type="PROSITE" id="PS51186"/>
    </source>
</evidence>
<feature type="domain" description="N-acetyltransferase" evidence="1">
    <location>
        <begin position="1"/>
        <end position="182"/>
    </location>
</feature>
<organism evidence="2 3">
    <name type="scientific">Niastella caeni</name>
    <dbReference type="NCBI Taxonomy" id="2569763"/>
    <lineage>
        <taxon>Bacteria</taxon>
        <taxon>Pseudomonadati</taxon>
        <taxon>Bacteroidota</taxon>
        <taxon>Chitinophagia</taxon>
        <taxon>Chitinophagales</taxon>
        <taxon>Chitinophagaceae</taxon>
        <taxon>Niastella</taxon>
    </lineage>
</organism>
<evidence type="ECO:0000313" key="2">
    <source>
        <dbReference type="EMBL" id="THU39783.1"/>
    </source>
</evidence>
<name>A0A4S8HVU4_9BACT</name>
<proteinExistence type="predicted"/>
<reference evidence="2 3" key="1">
    <citation type="submission" date="2019-04" db="EMBL/GenBank/DDBJ databases">
        <title>Niastella caeni sp. nov., isolated from activated sludge.</title>
        <authorList>
            <person name="Sheng M."/>
        </authorList>
    </citation>
    <scope>NUCLEOTIDE SEQUENCE [LARGE SCALE GENOMIC DNA]</scope>
    <source>
        <strain evidence="2 3">HX-2-15</strain>
    </source>
</reference>
<keyword evidence="3" id="KW-1185">Reference proteome</keyword>
<dbReference type="AlphaFoldDB" id="A0A4S8HVU4"/>
<dbReference type="PROSITE" id="PS51186">
    <property type="entry name" value="GNAT"/>
    <property type="match status" value="1"/>
</dbReference>
<dbReference type="Pfam" id="PF00583">
    <property type="entry name" value="Acetyltransf_1"/>
    <property type="match status" value="1"/>
</dbReference>
<evidence type="ECO:0000313" key="3">
    <source>
        <dbReference type="Proteomes" id="UP000306918"/>
    </source>
</evidence>
<accession>A0A4S8HVU4</accession>
<gene>
    <name evidence="2" type="ORF">FAM09_14035</name>
</gene>
<dbReference type="InterPro" id="IPR000182">
    <property type="entry name" value="GNAT_dom"/>
</dbReference>
<protein>
    <submittedName>
        <fullName evidence="2">GNAT family N-acetyltransferase</fullName>
    </submittedName>
</protein>
<dbReference type="InterPro" id="IPR016181">
    <property type="entry name" value="Acyl_CoA_acyltransferase"/>
</dbReference>
<dbReference type="EMBL" id="STFF01000003">
    <property type="protein sequence ID" value="THU39783.1"/>
    <property type="molecule type" value="Genomic_DNA"/>
</dbReference>
<dbReference type="Gene3D" id="3.40.630.30">
    <property type="match status" value="1"/>
</dbReference>